<evidence type="ECO:0008006" key="5">
    <source>
        <dbReference type="Google" id="ProtNLM"/>
    </source>
</evidence>
<organism evidence="4">
    <name type="scientific">marine metagenome</name>
    <dbReference type="NCBI Taxonomy" id="408172"/>
    <lineage>
        <taxon>unclassified sequences</taxon>
        <taxon>metagenomes</taxon>
        <taxon>ecological metagenomes</taxon>
    </lineage>
</organism>
<dbReference type="GO" id="GO:0005198">
    <property type="term" value="F:structural molecule activity"/>
    <property type="evidence" value="ECO:0007669"/>
    <property type="project" value="InterPro"/>
</dbReference>
<evidence type="ECO:0000256" key="1">
    <source>
        <dbReference type="ARBA" id="ARBA00023143"/>
    </source>
</evidence>
<evidence type="ECO:0000313" key="4">
    <source>
        <dbReference type="EMBL" id="SVC67097.1"/>
    </source>
</evidence>
<dbReference type="InterPro" id="IPR046358">
    <property type="entry name" value="Flagellin_C"/>
</dbReference>
<gene>
    <name evidence="4" type="ORF">METZ01_LOCUS319951</name>
</gene>
<sequence>MPLNITTNSAAASAGYYLAKNQSALQKSMTRLASGRRVVAPYDDPGGLSVSMKLNASISRLSGAQNNLQSAISFLEVQDGILDGVGKIVNRMNELKGLGTQDPMKSSQDIASYNNEFRDLQVQLHQMSQQTFNGVSLFANTSNSGTESVFRNTSTNHTISIHTSANGSTGSKVSLHKSALLSALTITAANVETAAAYSSRNSSTIFSFAVATSANAFNLSAVSSGAFAKALENIAYLRAQGGGSMSRVNFAAENLSLQKTNMQAALGRIVDVDIAEESTNLAKYNVLMQASAAMLAQANTSADVALMLLR</sequence>
<feature type="domain" description="Flagellin N-terminal" evidence="2">
    <location>
        <begin position="5"/>
        <end position="141"/>
    </location>
</feature>
<keyword evidence="1" id="KW-0975">Bacterial flagellum</keyword>
<protein>
    <recommendedName>
        <fullName evidence="5">Flagellin N-terminal domain-containing protein</fullName>
    </recommendedName>
</protein>
<dbReference type="EMBL" id="UINC01104156">
    <property type="protein sequence ID" value="SVC67097.1"/>
    <property type="molecule type" value="Genomic_DNA"/>
</dbReference>
<dbReference type="PANTHER" id="PTHR42792:SF2">
    <property type="entry name" value="FLAGELLIN"/>
    <property type="match status" value="1"/>
</dbReference>
<name>A0A382P2U0_9ZZZZ</name>
<dbReference type="Pfam" id="PF00669">
    <property type="entry name" value="Flagellin_N"/>
    <property type="match status" value="1"/>
</dbReference>
<dbReference type="AlphaFoldDB" id="A0A382P2U0"/>
<evidence type="ECO:0000259" key="3">
    <source>
        <dbReference type="Pfam" id="PF00700"/>
    </source>
</evidence>
<reference evidence="4" key="1">
    <citation type="submission" date="2018-05" db="EMBL/GenBank/DDBJ databases">
        <authorList>
            <person name="Lanie J.A."/>
            <person name="Ng W.-L."/>
            <person name="Kazmierczak K.M."/>
            <person name="Andrzejewski T.M."/>
            <person name="Davidsen T.M."/>
            <person name="Wayne K.J."/>
            <person name="Tettelin H."/>
            <person name="Glass J.I."/>
            <person name="Rusch D."/>
            <person name="Podicherti R."/>
            <person name="Tsui H.-C.T."/>
            <person name="Winkler M.E."/>
        </authorList>
    </citation>
    <scope>NUCLEOTIDE SEQUENCE</scope>
</reference>
<dbReference type="PANTHER" id="PTHR42792">
    <property type="entry name" value="FLAGELLIN"/>
    <property type="match status" value="1"/>
</dbReference>
<dbReference type="SUPFAM" id="SSF64518">
    <property type="entry name" value="Phase 1 flagellin"/>
    <property type="match status" value="1"/>
</dbReference>
<dbReference type="InterPro" id="IPR001492">
    <property type="entry name" value="Flagellin"/>
</dbReference>
<dbReference type="GO" id="GO:0009288">
    <property type="term" value="C:bacterial-type flagellum"/>
    <property type="evidence" value="ECO:0007669"/>
    <property type="project" value="InterPro"/>
</dbReference>
<evidence type="ECO:0000259" key="2">
    <source>
        <dbReference type="Pfam" id="PF00669"/>
    </source>
</evidence>
<feature type="domain" description="Flagellin C-terminal" evidence="3">
    <location>
        <begin position="229"/>
        <end position="302"/>
    </location>
</feature>
<accession>A0A382P2U0</accession>
<dbReference type="Gene3D" id="1.20.1330.10">
    <property type="entry name" value="f41 fragment of flagellin, N-terminal domain"/>
    <property type="match status" value="1"/>
</dbReference>
<proteinExistence type="predicted"/>
<dbReference type="InterPro" id="IPR001029">
    <property type="entry name" value="Flagellin_N"/>
</dbReference>
<dbReference type="Pfam" id="PF00700">
    <property type="entry name" value="Flagellin_C"/>
    <property type="match status" value="1"/>
</dbReference>